<dbReference type="CDD" id="cd00028">
    <property type="entry name" value="B_lectin"/>
    <property type="match status" value="1"/>
</dbReference>
<dbReference type="Pfam" id="PF01453">
    <property type="entry name" value="B_lectin"/>
    <property type="match status" value="1"/>
</dbReference>
<keyword evidence="4" id="KW-1015">Disulfide bond</keyword>
<dbReference type="EMBL" id="BQKI01000009">
    <property type="protein sequence ID" value="GJN01619.1"/>
    <property type="molecule type" value="Genomic_DNA"/>
</dbReference>
<evidence type="ECO:0000256" key="2">
    <source>
        <dbReference type="ARBA" id="ARBA00012513"/>
    </source>
</evidence>
<feature type="domain" description="Apple" evidence="11">
    <location>
        <begin position="346"/>
        <end position="433"/>
    </location>
</feature>
<evidence type="ECO:0000256" key="9">
    <source>
        <dbReference type="SAM" id="SignalP"/>
    </source>
</evidence>
<keyword evidence="8" id="KW-1133">Transmembrane helix</keyword>
<dbReference type="PROSITE" id="PS50927">
    <property type="entry name" value="BULB_LECTIN"/>
    <property type="match status" value="1"/>
</dbReference>
<comment type="subcellular location">
    <subcellularLocation>
        <location evidence="1">Membrane</location>
        <topology evidence="1">Single-pass type I membrane protein</topology>
    </subcellularLocation>
</comment>
<evidence type="ECO:0000256" key="1">
    <source>
        <dbReference type="ARBA" id="ARBA00004479"/>
    </source>
</evidence>
<dbReference type="InterPro" id="IPR036426">
    <property type="entry name" value="Bulb-type_lectin_dom_sf"/>
</dbReference>
<dbReference type="GO" id="GO:0051707">
    <property type="term" value="P:response to other organism"/>
    <property type="evidence" value="ECO:0007669"/>
    <property type="project" value="UniProtKB-ARBA"/>
</dbReference>
<dbReference type="InterPro" id="IPR000858">
    <property type="entry name" value="S_locus_glycoprot_dom"/>
</dbReference>
<evidence type="ECO:0000256" key="3">
    <source>
        <dbReference type="ARBA" id="ARBA00022729"/>
    </source>
</evidence>
<evidence type="ECO:0000259" key="11">
    <source>
        <dbReference type="PROSITE" id="PS50948"/>
    </source>
</evidence>
<feature type="transmembrane region" description="Helical" evidence="8">
    <location>
        <begin position="449"/>
        <end position="474"/>
    </location>
</feature>
<keyword evidence="13" id="KW-1185">Reference proteome</keyword>
<comment type="caution">
    <text evidence="12">The sequence shown here is derived from an EMBL/GenBank/DDBJ whole genome shotgun (WGS) entry which is preliminary data.</text>
</comment>
<dbReference type="SMART" id="SM00108">
    <property type="entry name" value="B_lectin"/>
    <property type="match status" value="1"/>
</dbReference>
<dbReference type="GO" id="GO:0004674">
    <property type="term" value="F:protein serine/threonine kinase activity"/>
    <property type="evidence" value="ECO:0007669"/>
    <property type="project" value="UniProtKB-EC"/>
</dbReference>
<dbReference type="PROSITE" id="PS50948">
    <property type="entry name" value="PAN"/>
    <property type="match status" value="1"/>
</dbReference>
<dbReference type="Pfam" id="PF00954">
    <property type="entry name" value="S_locus_glycop"/>
    <property type="match status" value="1"/>
</dbReference>
<feature type="signal peptide" evidence="9">
    <location>
        <begin position="1"/>
        <end position="29"/>
    </location>
</feature>
<dbReference type="FunFam" id="2.90.10.10:FF:000005">
    <property type="entry name" value="G-type lectin S-receptor-like serine/threonine-protein kinase"/>
    <property type="match status" value="1"/>
</dbReference>
<evidence type="ECO:0000256" key="4">
    <source>
        <dbReference type="ARBA" id="ARBA00023157"/>
    </source>
</evidence>
<proteinExistence type="predicted"/>
<dbReference type="Gene3D" id="2.90.10.10">
    <property type="entry name" value="Bulb-type lectin domain"/>
    <property type="match status" value="1"/>
</dbReference>
<feature type="chain" id="PRO_5043853864" description="non-specific serine/threonine protein kinase" evidence="9">
    <location>
        <begin position="30"/>
        <end position="644"/>
    </location>
</feature>
<evidence type="ECO:0000256" key="6">
    <source>
        <dbReference type="ARBA" id="ARBA00047899"/>
    </source>
</evidence>
<keyword evidence="8" id="KW-0812">Transmembrane</keyword>
<dbReference type="Proteomes" id="UP001054889">
    <property type="component" value="Unassembled WGS sequence"/>
</dbReference>
<keyword evidence="5" id="KW-0675">Receptor</keyword>
<sequence length="644" mass="69941">MEANSCFAHVLSLLLFSLLLLSPSRSAFAADTLTQGRNITDNETLVSADGSFTLGFFSPGASSKRYLGIWFSVSRDAVCWVANRGRPVDDNSSVLVLSDTGSLLLLYGPPSSGQIAWSSNSSSSASSSPVEAQLLDNGNLVVVRNRGSTNFLWQSFDSPSNVLLAGMKVGVDLWNGAEWSLTSWRSADDPSPGAFRRVLDVKGRPDNMVWQQNVKTFRTGPWNGLRFGGIPEVLSYTELIEYQMLISSREITYGFSVKPGMPFTYVVLTETGVVKRLVWDASSRTWQTYYQGPRDICDGYGKCGPFGVCDSGAASTSFCGCLRGFSPASPSEWTTTGCRRAVKLDCDAVRGTTTDGFVLVQSVKLPDTHNASVDMSVELPECRARCLANCSCLAYAGADIQGGGVPSGCIMWTDEIVDLRYVDRGQDLFLRLAESDLPPPPPPPPSRQFPVAVVVGASAAAVVVLLVILLVLVVRKRGQRRPPIPAAHNRRPPAWIVPSIALYQVKEATGNFSQDNIIGQGGFGVIYKVPSFALARESWNQHNIKTGILDSALAEPEPDLLSRLERFVQIGLLCVEQSPVDRPSMTEVREIAVLAIEQEMKKTRLAGLELTPCWRHLRQGLESVEAAAALYEIKAALKEDSASL</sequence>
<dbReference type="PANTHER" id="PTHR32444">
    <property type="entry name" value="BULB-TYPE LECTIN DOMAIN-CONTAINING PROTEIN"/>
    <property type="match status" value="1"/>
</dbReference>
<name>A0AAV5CSK1_ELECO</name>
<evidence type="ECO:0000259" key="10">
    <source>
        <dbReference type="PROSITE" id="PS50927"/>
    </source>
</evidence>
<dbReference type="CDD" id="cd01098">
    <property type="entry name" value="PAN_AP_plant"/>
    <property type="match status" value="1"/>
</dbReference>
<dbReference type="PANTHER" id="PTHR32444:SF236">
    <property type="entry name" value="D-MANNOSE BINDING LECTIN FAMILY PROTEIN, EXPRESSED"/>
    <property type="match status" value="1"/>
</dbReference>
<accession>A0AAV5CSK1</accession>
<comment type="catalytic activity">
    <reaction evidence="6">
        <text>L-threonyl-[protein] + ATP = O-phospho-L-threonyl-[protein] + ADP + H(+)</text>
        <dbReference type="Rhea" id="RHEA:46608"/>
        <dbReference type="Rhea" id="RHEA-COMP:11060"/>
        <dbReference type="Rhea" id="RHEA-COMP:11605"/>
        <dbReference type="ChEBI" id="CHEBI:15378"/>
        <dbReference type="ChEBI" id="CHEBI:30013"/>
        <dbReference type="ChEBI" id="CHEBI:30616"/>
        <dbReference type="ChEBI" id="CHEBI:61977"/>
        <dbReference type="ChEBI" id="CHEBI:456216"/>
        <dbReference type="EC" id="2.7.11.1"/>
    </reaction>
</comment>
<evidence type="ECO:0000256" key="7">
    <source>
        <dbReference type="ARBA" id="ARBA00048679"/>
    </source>
</evidence>
<reference evidence="12" key="1">
    <citation type="journal article" date="2018" name="DNA Res.">
        <title>Multiple hybrid de novo genome assembly of finger millet, an orphan allotetraploid crop.</title>
        <authorList>
            <person name="Hatakeyama M."/>
            <person name="Aluri S."/>
            <person name="Balachadran M.T."/>
            <person name="Sivarajan S.R."/>
            <person name="Patrignani A."/>
            <person name="Gruter S."/>
            <person name="Poveda L."/>
            <person name="Shimizu-Inatsugi R."/>
            <person name="Baeten J."/>
            <person name="Francoijs K.J."/>
            <person name="Nataraja K.N."/>
            <person name="Reddy Y.A.N."/>
            <person name="Phadnis S."/>
            <person name="Ravikumar R.L."/>
            <person name="Schlapbach R."/>
            <person name="Sreeman S.M."/>
            <person name="Shimizu K.K."/>
        </authorList>
    </citation>
    <scope>NUCLEOTIDE SEQUENCE</scope>
</reference>
<dbReference type="SUPFAM" id="SSF51110">
    <property type="entry name" value="alpha-D-mannose-specific plant lectins"/>
    <property type="match status" value="1"/>
</dbReference>
<dbReference type="AlphaFoldDB" id="A0AAV5CSK1"/>
<keyword evidence="8" id="KW-0472">Membrane</keyword>
<feature type="domain" description="Bulb-type lectin" evidence="10">
    <location>
        <begin position="30"/>
        <end position="155"/>
    </location>
</feature>
<dbReference type="GO" id="GO:0048544">
    <property type="term" value="P:recognition of pollen"/>
    <property type="evidence" value="ECO:0007669"/>
    <property type="project" value="InterPro"/>
</dbReference>
<dbReference type="Pfam" id="PF08276">
    <property type="entry name" value="PAN_2"/>
    <property type="match status" value="1"/>
</dbReference>
<organism evidence="12 13">
    <name type="scientific">Eleusine coracana subsp. coracana</name>
    <dbReference type="NCBI Taxonomy" id="191504"/>
    <lineage>
        <taxon>Eukaryota</taxon>
        <taxon>Viridiplantae</taxon>
        <taxon>Streptophyta</taxon>
        <taxon>Embryophyta</taxon>
        <taxon>Tracheophyta</taxon>
        <taxon>Spermatophyta</taxon>
        <taxon>Magnoliopsida</taxon>
        <taxon>Liliopsida</taxon>
        <taxon>Poales</taxon>
        <taxon>Poaceae</taxon>
        <taxon>PACMAD clade</taxon>
        <taxon>Chloridoideae</taxon>
        <taxon>Cynodonteae</taxon>
        <taxon>Eleusininae</taxon>
        <taxon>Eleusine</taxon>
    </lineage>
</organism>
<dbReference type="EC" id="2.7.11.1" evidence="2"/>
<keyword evidence="3 9" id="KW-0732">Signal</keyword>
<dbReference type="InterPro" id="IPR001480">
    <property type="entry name" value="Bulb-type_lectin_dom"/>
</dbReference>
<dbReference type="Gene3D" id="3.30.200.20">
    <property type="entry name" value="Phosphorylase Kinase, domain 1"/>
    <property type="match status" value="1"/>
</dbReference>
<dbReference type="InterPro" id="IPR003609">
    <property type="entry name" value="Pan_app"/>
</dbReference>
<comment type="catalytic activity">
    <reaction evidence="7">
        <text>L-seryl-[protein] + ATP = O-phospho-L-seryl-[protein] + ADP + H(+)</text>
        <dbReference type="Rhea" id="RHEA:17989"/>
        <dbReference type="Rhea" id="RHEA-COMP:9863"/>
        <dbReference type="Rhea" id="RHEA-COMP:11604"/>
        <dbReference type="ChEBI" id="CHEBI:15378"/>
        <dbReference type="ChEBI" id="CHEBI:29999"/>
        <dbReference type="ChEBI" id="CHEBI:30616"/>
        <dbReference type="ChEBI" id="CHEBI:83421"/>
        <dbReference type="ChEBI" id="CHEBI:456216"/>
        <dbReference type="EC" id="2.7.11.1"/>
    </reaction>
</comment>
<gene>
    <name evidence="12" type="primary">ga18898</name>
    <name evidence="12" type="ORF">PR202_ga18898</name>
</gene>
<dbReference type="GO" id="GO:0016020">
    <property type="term" value="C:membrane"/>
    <property type="evidence" value="ECO:0007669"/>
    <property type="project" value="UniProtKB-SubCell"/>
</dbReference>
<protein>
    <recommendedName>
        <fullName evidence="2">non-specific serine/threonine protein kinase</fullName>
        <ecNumber evidence="2">2.7.11.1</ecNumber>
    </recommendedName>
</protein>
<evidence type="ECO:0000313" key="13">
    <source>
        <dbReference type="Proteomes" id="UP001054889"/>
    </source>
</evidence>
<evidence type="ECO:0000256" key="5">
    <source>
        <dbReference type="ARBA" id="ARBA00023170"/>
    </source>
</evidence>
<evidence type="ECO:0000313" key="12">
    <source>
        <dbReference type="EMBL" id="GJN01619.1"/>
    </source>
</evidence>
<reference evidence="12" key="2">
    <citation type="submission" date="2021-12" db="EMBL/GenBank/DDBJ databases">
        <title>Resequencing data analysis of finger millet.</title>
        <authorList>
            <person name="Hatakeyama M."/>
            <person name="Aluri S."/>
            <person name="Balachadran M.T."/>
            <person name="Sivarajan S.R."/>
            <person name="Poveda L."/>
            <person name="Shimizu-Inatsugi R."/>
            <person name="Schlapbach R."/>
            <person name="Sreeman S.M."/>
            <person name="Shimizu K.K."/>
        </authorList>
    </citation>
    <scope>NUCLEOTIDE SEQUENCE</scope>
</reference>
<evidence type="ECO:0000256" key="8">
    <source>
        <dbReference type="SAM" id="Phobius"/>
    </source>
</evidence>
<dbReference type="SMART" id="SM00473">
    <property type="entry name" value="PAN_AP"/>
    <property type="match status" value="1"/>
</dbReference>